<gene>
    <name evidence="3" type="ORF">CVT26_004112</name>
</gene>
<comment type="caution">
    <text evidence="3">The sequence shown here is derived from an EMBL/GenBank/DDBJ whole genome shotgun (WGS) entry which is preliminary data.</text>
</comment>
<feature type="transmembrane region" description="Helical" evidence="2">
    <location>
        <begin position="1243"/>
        <end position="1266"/>
    </location>
</feature>
<feature type="compositionally biased region" description="Basic and acidic residues" evidence="1">
    <location>
        <begin position="569"/>
        <end position="593"/>
    </location>
</feature>
<keyword evidence="2" id="KW-1133">Transmembrane helix</keyword>
<reference evidence="3 4" key="1">
    <citation type="journal article" date="2018" name="Evol. Lett.">
        <title>Horizontal gene cluster transfer increased hallucinogenic mushroom diversity.</title>
        <authorList>
            <person name="Reynolds H.T."/>
            <person name="Vijayakumar V."/>
            <person name="Gluck-Thaler E."/>
            <person name="Korotkin H.B."/>
            <person name="Matheny P.B."/>
            <person name="Slot J.C."/>
        </authorList>
    </citation>
    <scope>NUCLEOTIDE SEQUENCE [LARGE SCALE GENOMIC DNA]</scope>
    <source>
        <strain evidence="3 4">SRW20</strain>
    </source>
</reference>
<feature type="region of interest" description="Disordered" evidence="1">
    <location>
        <begin position="1041"/>
        <end position="1099"/>
    </location>
</feature>
<keyword evidence="2" id="KW-0812">Transmembrane</keyword>
<evidence type="ECO:0000256" key="2">
    <source>
        <dbReference type="SAM" id="Phobius"/>
    </source>
</evidence>
<dbReference type="InParanoid" id="A0A409YV70"/>
<accession>A0A409YV70</accession>
<feature type="region of interest" description="Disordered" evidence="1">
    <location>
        <begin position="564"/>
        <end position="600"/>
    </location>
</feature>
<feature type="transmembrane region" description="Helical" evidence="2">
    <location>
        <begin position="1178"/>
        <end position="1196"/>
    </location>
</feature>
<dbReference type="Proteomes" id="UP000284706">
    <property type="component" value="Unassembled WGS sequence"/>
</dbReference>
<dbReference type="OrthoDB" id="3265734at2759"/>
<feature type="compositionally biased region" description="Polar residues" evidence="1">
    <location>
        <begin position="364"/>
        <end position="376"/>
    </location>
</feature>
<sequence>MSNPKVIDDQGSSVQYSPGWILSGTQYEYNWKTSLAKQWGLTATLNFTELSNLLLFTSCHLLELTASFDFQGTGIKVLGTIPQPSDYNNSPSIKSSYAVDDSQPQIYTAVIQSVHQYHFLLFRSPSLPYGEHTLLVQSLKNSGTNSTYFILDYFQILNSTATSSLDRDATTSPHILVISTALLGGIVLFGSFAILVFWCRRRRRGIYTCNNSIDDRDPSVVYSPGWQLTGTQYEFDNTTSLASQAGLKAEITFMGTGIRVIGTIPNGQVFHFPSVVSSYVLDESAPWNYTAIEEPAIQYRVIFYRSPPLSYGSHNLTVNSLGSSNDTTSTWLVLDYFEVINGSAPTSMSSTLPPSTSSLETASQPSSTRLTSTNPSDSRTLVISTAILGGVVLLSWLAFLIIWYRRRTTTMSSDVYHSPTQHRSRRAFQAPPPPPQSEGKTYFEPRLSWPQNASSRGATYSNTVSARLPSTPLSASYPFSISPISLRSTVNIDGTDVETECGTLQRHDHIHQSGCLKYSIEKDDMPKARYNHGSSDTPIAITRVNSVSGDKRSTQQTMILNPTFKCPRTKSDTKNRSADGTVKDQGHQSKGGELRNTPSRNYALNYTSSSISEECALDQLGGMNSTKIIDDRDPSVQYSPGWAKHGVASEYNSTTSLATSPGLTASLTFTETGIMVFGTIPPTATGISPVSSYVVDNSLPQNYTGIQLHQPMLHVQFFQNLTLPYGKHSLEITDVGTADSFLYLDYFVIVGIVPPSTAVMSSTPSKITVSESNPDIPDINTSTSSCSCGKAPQSSQTRVLIILVALLAGTSMNDTKTVDDQDASVQYSPGWEKGGIPPEYDNTTSRADVPGLTAALNFTGTAIKVFGTITHIGEHDATLNPMSSYVVDNLISQNYTGILRPDIQYQVLFFQSLPLPYGPHTLRVTNIGTVNASLFLDYFEIVGVAPAATTLMSSDASGPSMVTVSEPSGGHKSTLHTLIIAVALLGGLVGLGLFSCLIIWCRRWRTQRTSINNHLHPFEYRQVSQLPAQPVRGSRKHIISPEPATTERGGISVNTITGDSQSTPILTPRDIVTPNSAMGRTSDHRLNNTSEDEPPQRRKLTTRTRWRITGTTNEFDDTTSLATEPGLTASLNFTGTGIKVVGTIPNTPLVLASGPFVNSSYAVDGSAPQNYAALTQSGIQYGIIFFQSVFLSYGNHNLVVTSLGNSSGTFLVLDYFEVIGSPASTTIASDSNNFPVDIHITTLHIMIILTALLGGLLVIGLSWLMIMRHQRRRTRVPLRDTPNNTPTNRQVFPREMPRIRQSDVIPFPFRGSPSRSAEATPFKGKMYVVPAPGPSASPSFLTSTNVPDPRSTTGDETTQVTLQLPRTTLGDEPPLYS</sequence>
<proteinExistence type="predicted"/>
<feature type="compositionally biased region" description="Polar residues" evidence="1">
    <location>
        <begin position="1052"/>
        <end position="1065"/>
    </location>
</feature>
<name>A0A409YV70_9AGAR</name>
<feature type="transmembrane region" description="Helical" evidence="2">
    <location>
        <begin position="381"/>
        <end position="404"/>
    </location>
</feature>
<protein>
    <submittedName>
        <fullName evidence="3">Uncharacterized protein</fullName>
    </submittedName>
</protein>
<keyword evidence="4" id="KW-1185">Reference proteome</keyword>
<dbReference type="Gene3D" id="2.60.120.260">
    <property type="entry name" value="Galactose-binding domain-like"/>
    <property type="match status" value="5"/>
</dbReference>
<feature type="compositionally biased region" description="Low complexity" evidence="1">
    <location>
        <begin position="347"/>
        <end position="363"/>
    </location>
</feature>
<feature type="region of interest" description="Disordered" evidence="1">
    <location>
        <begin position="415"/>
        <end position="448"/>
    </location>
</feature>
<feature type="region of interest" description="Disordered" evidence="1">
    <location>
        <begin position="1333"/>
        <end position="1377"/>
    </location>
</feature>
<evidence type="ECO:0000313" key="4">
    <source>
        <dbReference type="Proteomes" id="UP000284706"/>
    </source>
</evidence>
<evidence type="ECO:0000256" key="1">
    <source>
        <dbReference type="SAM" id="MobiDB-lite"/>
    </source>
</evidence>
<feature type="transmembrane region" description="Helical" evidence="2">
    <location>
        <begin position="978"/>
        <end position="1000"/>
    </location>
</feature>
<organism evidence="3 4">
    <name type="scientific">Gymnopilus dilepis</name>
    <dbReference type="NCBI Taxonomy" id="231916"/>
    <lineage>
        <taxon>Eukaryota</taxon>
        <taxon>Fungi</taxon>
        <taxon>Dikarya</taxon>
        <taxon>Basidiomycota</taxon>
        <taxon>Agaricomycotina</taxon>
        <taxon>Agaricomycetes</taxon>
        <taxon>Agaricomycetidae</taxon>
        <taxon>Agaricales</taxon>
        <taxon>Agaricineae</taxon>
        <taxon>Hymenogastraceae</taxon>
        <taxon>Gymnopilus</taxon>
    </lineage>
</organism>
<feature type="compositionally biased region" description="Polar residues" evidence="1">
    <location>
        <begin position="1340"/>
        <end position="1366"/>
    </location>
</feature>
<feature type="transmembrane region" description="Helical" evidence="2">
    <location>
        <begin position="175"/>
        <end position="198"/>
    </location>
</feature>
<evidence type="ECO:0000313" key="3">
    <source>
        <dbReference type="EMBL" id="PPR06925.1"/>
    </source>
</evidence>
<dbReference type="EMBL" id="NHYE01000224">
    <property type="protein sequence ID" value="PPR06925.1"/>
    <property type="molecule type" value="Genomic_DNA"/>
</dbReference>
<feature type="region of interest" description="Disordered" evidence="1">
    <location>
        <begin position="347"/>
        <end position="376"/>
    </location>
</feature>
<keyword evidence="2" id="KW-0472">Membrane</keyword>